<name>A0AAE0ZFR3_9GAST</name>
<dbReference type="Proteomes" id="UP001283361">
    <property type="component" value="Unassembled WGS sequence"/>
</dbReference>
<gene>
    <name evidence="1" type="ORF">RRG08_060862</name>
</gene>
<organism evidence="1 2">
    <name type="scientific">Elysia crispata</name>
    <name type="common">lettuce slug</name>
    <dbReference type="NCBI Taxonomy" id="231223"/>
    <lineage>
        <taxon>Eukaryota</taxon>
        <taxon>Metazoa</taxon>
        <taxon>Spiralia</taxon>
        <taxon>Lophotrochozoa</taxon>
        <taxon>Mollusca</taxon>
        <taxon>Gastropoda</taxon>
        <taxon>Heterobranchia</taxon>
        <taxon>Euthyneura</taxon>
        <taxon>Panpulmonata</taxon>
        <taxon>Sacoglossa</taxon>
        <taxon>Placobranchoidea</taxon>
        <taxon>Plakobranchidae</taxon>
        <taxon>Elysia</taxon>
    </lineage>
</organism>
<dbReference type="AlphaFoldDB" id="A0AAE0ZFR3"/>
<reference evidence="1" key="1">
    <citation type="journal article" date="2023" name="G3 (Bethesda)">
        <title>A reference genome for the long-term kleptoplast-retaining sea slug Elysia crispata morphotype clarki.</title>
        <authorList>
            <person name="Eastman K.E."/>
            <person name="Pendleton A.L."/>
            <person name="Shaikh M.A."/>
            <person name="Suttiyut T."/>
            <person name="Ogas R."/>
            <person name="Tomko P."/>
            <person name="Gavelis G."/>
            <person name="Widhalm J.R."/>
            <person name="Wisecaver J.H."/>
        </authorList>
    </citation>
    <scope>NUCLEOTIDE SEQUENCE</scope>
    <source>
        <strain evidence="1">ECLA1</strain>
    </source>
</reference>
<comment type="caution">
    <text evidence="1">The sequence shown here is derived from an EMBL/GenBank/DDBJ whole genome shotgun (WGS) entry which is preliminary data.</text>
</comment>
<keyword evidence="2" id="KW-1185">Reference proteome</keyword>
<protein>
    <submittedName>
        <fullName evidence="1">Uncharacterized protein</fullName>
    </submittedName>
</protein>
<evidence type="ECO:0000313" key="1">
    <source>
        <dbReference type="EMBL" id="KAK3768500.1"/>
    </source>
</evidence>
<accession>A0AAE0ZFR3</accession>
<sequence length="68" mass="7676">MEFKEFSAGNLVKQTNTAIEIKKERKKNGYPSQIWLRSGPLRPNLRFSALPAVLRNLFSTSPISGNLN</sequence>
<dbReference type="EMBL" id="JAWDGP010004054">
    <property type="protein sequence ID" value="KAK3768500.1"/>
    <property type="molecule type" value="Genomic_DNA"/>
</dbReference>
<evidence type="ECO:0000313" key="2">
    <source>
        <dbReference type="Proteomes" id="UP001283361"/>
    </source>
</evidence>
<proteinExistence type="predicted"/>